<sequence>MAPPEVQRGPRSEGVTVPTNAARASPTLASDRALLQWQLRRALLFKRREDRVCSWLCRDASDPEELLCNVLCGAAVIQTAADPTADGGSDALSFAPEVAATLDLPVARAVPVLENFVARCRGRDTADDADPAASVDLGDTSTLGSSIHSRQVLPATPEPRAHQVSGATDNLVIQLLTEAPSRFANSFTSAGMLSAIRDLPVSFKHRPAPDEAPLLSEFGGMPSAPRRVFGRAPDLKCLAHCVRFKNGVLLVVTNWDGVPLYVSDGGAANVPAALQRFASECARSRSAAFGNLRLRSVGCGGVTGVQSGELAQAANPCFHLLSGGRLERETCAAAVEVVDALRKLTDWRAIPVPQLTTDPTYRWFRLLLYMVGCAIRQRRQGR</sequence>
<gene>
    <name evidence="2" type="ORF">NDES1114_LOCUS5090</name>
</gene>
<dbReference type="AlphaFoldDB" id="A0A7S1L878"/>
<proteinExistence type="predicted"/>
<accession>A0A7S1L878</accession>
<organism evidence="2">
    <name type="scientific">Neobodo designis</name>
    <name type="common">Flagellated protozoan</name>
    <name type="synonym">Bodo designis</name>
    <dbReference type="NCBI Taxonomy" id="312471"/>
    <lineage>
        <taxon>Eukaryota</taxon>
        <taxon>Discoba</taxon>
        <taxon>Euglenozoa</taxon>
        <taxon>Kinetoplastea</taxon>
        <taxon>Metakinetoplastina</taxon>
        <taxon>Neobodonida</taxon>
        <taxon>Neobodo</taxon>
    </lineage>
</organism>
<protein>
    <submittedName>
        <fullName evidence="2">Uncharacterized protein</fullName>
    </submittedName>
</protein>
<evidence type="ECO:0000313" key="2">
    <source>
        <dbReference type="EMBL" id="CAD9097053.1"/>
    </source>
</evidence>
<reference evidence="2" key="1">
    <citation type="submission" date="2021-01" db="EMBL/GenBank/DDBJ databases">
        <authorList>
            <person name="Corre E."/>
            <person name="Pelletier E."/>
            <person name="Niang G."/>
            <person name="Scheremetjew M."/>
            <person name="Finn R."/>
            <person name="Kale V."/>
            <person name="Holt S."/>
            <person name="Cochrane G."/>
            <person name="Meng A."/>
            <person name="Brown T."/>
            <person name="Cohen L."/>
        </authorList>
    </citation>
    <scope>NUCLEOTIDE SEQUENCE</scope>
    <source>
        <strain evidence="2">CCAP 1951/1</strain>
    </source>
</reference>
<name>A0A7S1L878_NEODS</name>
<dbReference type="EMBL" id="HBGF01007533">
    <property type="protein sequence ID" value="CAD9097053.1"/>
    <property type="molecule type" value="Transcribed_RNA"/>
</dbReference>
<feature type="region of interest" description="Disordered" evidence="1">
    <location>
        <begin position="1"/>
        <end position="20"/>
    </location>
</feature>
<evidence type="ECO:0000256" key="1">
    <source>
        <dbReference type="SAM" id="MobiDB-lite"/>
    </source>
</evidence>